<organism evidence="3 4">
    <name type="scientific">Jiella pelagia</name>
    <dbReference type="NCBI Taxonomy" id="2986949"/>
    <lineage>
        <taxon>Bacteria</taxon>
        <taxon>Pseudomonadati</taxon>
        <taxon>Pseudomonadota</taxon>
        <taxon>Alphaproteobacteria</taxon>
        <taxon>Hyphomicrobiales</taxon>
        <taxon>Aurantimonadaceae</taxon>
        <taxon>Jiella</taxon>
    </lineage>
</organism>
<keyword evidence="4" id="KW-1185">Reference proteome</keyword>
<dbReference type="SUPFAM" id="SSF51569">
    <property type="entry name" value="Aldolase"/>
    <property type="match status" value="1"/>
</dbReference>
<name>A0ABY7BWV5_9HYPH</name>
<keyword evidence="2" id="KW-0456">Lyase</keyword>
<comment type="similarity">
    <text evidence="1">Belongs to the DapA family.</text>
</comment>
<dbReference type="Pfam" id="PF00701">
    <property type="entry name" value="DHDPS"/>
    <property type="match status" value="1"/>
</dbReference>
<evidence type="ECO:0000313" key="3">
    <source>
        <dbReference type="EMBL" id="WAP67868.1"/>
    </source>
</evidence>
<dbReference type="InterPro" id="IPR002220">
    <property type="entry name" value="DapA-like"/>
</dbReference>
<dbReference type="RefSeq" id="WP_268880339.1">
    <property type="nucleotide sequence ID" value="NZ_CP114029.1"/>
</dbReference>
<evidence type="ECO:0000256" key="2">
    <source>
        <dbReference type="ARBA" id="ARBA00023239"/>
    </source>
</evidence>
<protein>
    <submittedName>
        <fullName evidence="3">Dihydrodipicolinate synthase family protein</fullName>
    </submittedName>
</protein>
<evidence type="ECO:0000256" key="1">
    <source>
        <dbReference type="ARBA" id="ARBA00007592"/>
    </source>
</evidence>
<dbReference type="EMBL" id="CP114029">
    <property type="protein sequence ID" value="WAP67868.1"/>
    <property type="molecule type" value="Genomic_DNA"/>
</dbReference>
<dbReference type="SMART" id="SM01130">
    <property type="entry name" value="DHDPS"/>
    <property type="match status" value="1"/>
</dbReference>
<proteinExistence type="inferred from homology"/>
<dbReference type="PANTHER" id="PTHR12128:SF66">
    <property type="entry name" value="4-HYDROXY-2-OXOGLUTARATE ALDOLASE, MITOCHONDRIAL"/>
    <property type="match status" value="1"/>
</dbReference>
<accession>A0ABY7BWV5</accession>
<reference evidence="3" key="1">
    <citation type="submission" date="2022-12" db="EMBL/GenBank/DDBJ databases">
        <title>Jiella pelagia sp. nov., isolated from phosphonate enriched culture of Northwest Pacific surface seawater.</title>
        <authorList>
            <person name="Shin D.Y."/>
            <person name="Hwang C.Y."/>
        </authorList>
    </citation>
    <scope>NUCLEOTIDE SEQUENCE</scope>
    <source>
        <strain evidence="3">HL-NP1</strain>
    </source>
</reference>
<dbReference type="Gene3D" id="3.20.20.70">
    <property type="entry name" value="Aldolase class I"/>
    <property type="match status" value="1"/>
</dbReference>
<dbReference type="InterPro" id="IPR013785">
    <property type="entry name" value="Aldolase_TIM"/>
</dbReference>
<dbReference type="Proteomes" id="UP001164020">
    <property type="component" value="Chromosome"/>
</dbReference>
<gene>
    <name evidence="3" type="ORF">OH818_20790</name>
</gene>
<sequence>MQAQDPAILFGVLRPTTDEVVARLEQLERRLAADADLAARFRGVAVCPPVDPAASQDDIIAHFARVLKVSRNPIAVYQLPQVTGCAIAPETLVQLVAEHPRIVMFKDSSGEDVVAKSGRSFDGTVLVRGAEGGYLDALSPSGPYHGWLLSTGNALGEPLRRLLALRDGGAAEEARALSVEISGIVDAVFSLAKDEGGANAFSNANRAMDHLRAYGLGWTEAPLPLKVNGEPLSRALVGAVEEKAAELLGLAPGGYLSNAV</sequence>
<evidence type="ECO:0000313" key="4">
    <source>
        <dbReference type="Proteomes" id="UP001164020"/>
    </source>
</evidence>
<dbReference type="PANTHER" id="PTHR12128">
    <property type="entry name" value="DIHYDRODIPICOLINATE SYNTHASE"/>
    <property type="match status" value="1"/>
</dbReference>
<dbReference type="CDD" id="cd00408">
    <property type="entry name" value="DHDPS-like"/>
    <property type="match status" value="1"/>
</dbReference>